<sequence>MKILLVCAAGMSTSLVAESMQDALSEAEKDWVISAEPSEQFHEVVSEYDVVLLGPQVRFKKDEFQEIAGVNIPVAVINTMDYGRCRGDHILQAAKELYKNKALGART</sequence>
<evidence type="ECO:0000256" key="1">
    <source>
        <dbReference type="ARBA" id="ARBA00022448"/>
    </source>
</evidence>
<feature type="domain" description="PTS EIIB type-3" evidence="9">
    <location>
        <begin position="1"/>
        <end position="104"/>
    </location>
</feature>
<dbReference type="GO" id="GO:0009401">
    <property type="term" value="P:phosphoenolpyruvate-dependent sugar phosphotransferase system"/>
    <property type="evidence" value="ECO:0007669"/>
    <property type="project" value="UniProtKB-KW"/>
</dbReference>
<evidence type="ECO:0000256" key="5">
    <source>
        <dbReference type="ARBA" id="ARBA00022683"/>
    </source>
</evidence>
<dbReference type="Pfam" id="PF02302">
    <property type="entry name" value="PTS_IIB"/>
    <property type="match status" value="1"/>
</dbReference>
<protein>
    <submittedName>
        <fullName evidence="10">PTS system, cellobiose-specific IIB component</fullName>
    </submittedName>
</protein>
<keyword evidence="6" id="KW-0418">Kinase</keyword>
<dbReference type="CDD" id="cd05564">
    <property type="entry name" value="PTS_IIB_chitobiose_lichenan"/>
    <property type="match status" value="1"/>
</dbReference>
<evidence type="ECO:0000256" key="2">
    <source>
        <dbReference type="ARBA" id="ARBA00022553"/>
    </source>
</evidence>
<evidence type="ECO:0000256" key="8">
    <source>
        <dbReference type="SAM" id="SignalP"/>
    </source>
</evidence>
<keyword evidence="4" id="KW-0808">Transferase</keyword>
<dbReference type="GO" id="GO:0016301">
    <property type="term" value="F:kinase activity"/>
    <property type="evidence" value="ECO:0007669"/>
    <property type="project" value="UniProtKB-KW"/>
</dbReference>
<feature type="modified residue" description="Phosphocysteine; by EIIA" evidence="7">
    <location>
        <position position="7"/>
    </location>
</feature>
<gene>
    <name evidence="10" type="ORF">SAMN05660742_11620</name>
</gene>
<dbReference type="RefSeq" id="WP_091833252.1">
    <property type="nucleotide sequence ID" value="NZ_FNZK01000016.1"/>
</dbReference>
<feature type="signal peptide" evidence="8">
    <location>
        <begin position="1"/>
        <end position="17"/>
    </location>
</feature>
<dbReference type="SUPFAM" id="SSF52794">
    <property type="entry name" value="PTS system IIB component-like"/>
    <property type="match status" value="1"/>
</dbReference>
<dbReference type="PROSITE" id="PS51100">
    <property type="entry name" value="PTS_EIIB_TYPE_3"/>
    <property type="match status" value="1"/>
</dbReference>
<evidence type="ECO:0000256" key="3">
    <source>
        <dbReference type="ARBA" id="ARBA00022597"/>
    </source>
</evidence>
<evidence type="ECO:0000256" key="6">
    <source>
        <dbReference type="ARBA" id="ARBA00022777"/>
    </source>
</evidence>
<dbReference type="InterPro" id="IPR036095">
    <property type="entry name" value="PTS_EIIB-like_sf"/>
</dbReference>
<evidence type="ECO:0000256" key="4">
    <source>
        <dbReference type="ARBA" id="ARBA00022679"/>
    </source>
</evidence>
<evidence type="ECO:0000313" key="11">
    <source>
        <dbReference type="Proteomes" id="UP000199662"/>
    </source>
</evidence>
<name>A0A1H7BEN9_9FIRM</name>
<evidence type="ECO:0000313" key="10">
    <source>
        <dbReference type="EMBL" id="SEJ75414.1"/>
    </source>
</evidence>
<dbReference type="InterPro" id="IPR051819">
    <property type="entry name" value="PTS_sugar-specific_EIIB"/>
</dbReference>
<proteinExistence type="predicted"/>
<dbReference type="InterPro" id="IPR003501">
    <property type="entry name" value="PTS_EIIB_2/3"/>
</dbReference>
<keyword evidence="11" id="KW-1185">Reference proteome</keyword>
<keyword evidence="5" id="KW-0598">Phosphotransferase system</keyword>
<dbReference type="Proteomes" id="UP000199662">
    <property type="component" value="Unassembled WGS sequence"/>
</dbReference>
<dbReference type="Gene3D" id="3.40.50.2300">
    <property type="match status" value="1"/>
</dbReference>
<accession>A0A1H7BEN9</accession>
<dbReference type="PANTHER" id="PTHR34581">
    <property type="entry name" value="PTS SYSTEM N,N'-DIACETYLCHITOBIOSE-SPECIFIC EIIB COMPONENT"/>
    <property type="match status" value="1"/>
</dbReference>
<evidence type="ECO:0000259" key="9">
    <source>
        <dbReference type="PROSITE" id="PS51100"/>
    </source>
</evidence>
<keyword evidence="1" id="KW-0813">Transport</keyword>
<keyword evidence="2" id="KW-0597">Phosphoprotein</keyword>
<keyword evidence="8" id="KW-0732">Signal</keyword>
<dbReference type="PANTHER" id="PTHR34581:SF2">
    <property type="entry name" value="PTS SYSTEM N,N'-DIACETYLCHITOBIOSE-SPECIFIC EIIB COMPONENT"/>
    <property type="match status" value="1"/>
</dbReference>
<organism evidence="10 11">
    <name type="scientific">Propionispira arboris</name>
    <dbReference type="NCBI Taxonomy" id="84035"/>
    <lineage>
        <taxon>Bacteria</taxon>
        <taxon>Bacillati</taxon>
        <taxon>Bacillota</taxon>
        <taxon>Negativicutes</taxon>
        <taxon>Selenomonadales</taxon>
        <taxon>Selenomonadaceae</taxon>
        <taxon>Propionispira</taxon>
    </lineage>
</organism>
<feature type="chain" id="PRO_5039704508" evidence="8">
    <location>
        <begin position="18"/>
        <end position="107"/>
    </location>
</feature>
<dbReference type="InterPro" id="IPR013012">
    <property type="entry name" value="PTS_EIIB_3"/>
</dbReference>
<dbReference type="GO" id="GO:0008982">
    <property type="term" value="F:protein-N(PI)-phosphohistidine-sugar phosphotransferase activity"/>
    <property type="evidence" value="ECO:0007669"/>
    <property type="project" value="InterPro"/>
</dbReference>
<dbReference type="STRING" id="84035.SAMN05660742_11620"/>
<evidence type="ECO:0000256" key="7">
    <source>
        <dbReference type="PROSITE-ProRule" id="PRU00423"/>
    </source>
</evidence>
<keyword evidence="3" id="KW-0762">Sugar transport</keyword>
<reference evidence="10 11" key="1">
    <citation type="submission" date="2016-10" db="EMBL/GenBank/DDBJ databases">
        <authorList>
            <person name="de Groot N.N."/>
        </authorList>
    </citation>
    <scope>NUCLEOTIDE SEQUENCE [LARGE SCALE GENOMIC DNA]</scope>
    <source>
        <strain evidence="10 11">DSM 2179</strain>
    </source>
</reference>
<dbReference type="EMBL" id="FNZK01000016">
    <property type="protein sequence ID" value="SEJ75414.1"/>
    <property type="molecule type" value="Genomic_DNA"/>
</dbReference>
<dbReference type="AlphaFoldDB" id="A0A1H7BEN9"/>